<proteinExistence type="predicted"/>
<dbReference type="EMBL" id="OQ884030">
    <property type="protein sequence ID" value="WNO29797.1"/>
    <property type="molecule type" value="Genomic_DNA"/>
</dbReference>
<evidence type="ECO:0000313" key="1">
    <source>
        <dbReference type="EMBL" id="WNO29797.1"/>
    </source>
</evidence>
<protein>
    <submittedName>
        <fullName evidence="1">Uncharacterized protein</fullName>
    </submittedName>
</protein>
<accession>A0AA96KR98</accession>
<sequence>MRQRCRDPKSTGYSSCGGKGIQVCSEWQSFSNFADWASSNGYSEGKSLSRVDLNKDFCPENCKWISKDKSLSRARKALRRKEDKEQLRKNYYYKGKYRTITELSELTGISFSILYDRLFSRGMEVSEALTFTNSATMYYYDGKLKTLREWAEVTGISYSALYTRLVRLNWEVSKAFTTPVRVKSKKR</sequence>
<reference evidence="1" key="1">
    <citation type="submission" date="2023-04" db="EMBL/GenBank/DDBJ databases">
        <authorList>
            <person name="Zhang X."/>
        </authorList>
    </citation>
    <scope>NUCLEOTIDE SEQUENCE</scope>
</reference>
<organism evidence="1">
    <name type="scientific">Bacillus phage SDFMU_Pbc</name>
    <dbReference type="NCBI Taxonomy" id="3076135"/>
    <lineage>
        <taxon>Viruses</taxon>
        <taxon>Duplodnaviria</taxon>
        <taxon>Heunggongvirae</taxon>
        <taxon>Uroviricota</taxon>
        <taxon>Caudoviricetes</taxon>
        <taxon>Herelleviridae</taxon>
        <taxon>Bastillevirinae</taxon>
        <taxon>Agatevirus</taxon>
        <taxon>Agatevirus agate</taxon>
    </lineage>
</organism>
<name>A0AA96KR98_9CAUD</name>